<keyword evidence="4" id="KW-0539">Nucleus</keyword>
<evidence type="ECO:0000313" key="6">
    <source>
        <dbReference type="EMBL" id="TXG53006.1"/>
    </source>
</evidence>
<reference evidence="7" key="1">
    <citation type="journal article" date="2019" name="Gigascience">
        <title>De novo genome assembly of the endangered Acer yangbiense, a plant species with extremely small populations endemic to Yunnan Province, China.</title>
        <authorList>
            <person name="Yang J."/>
            <person name="Wariss H.M."/>
            <person name="Tao L."/>
            <person name="Zhang R."/>
            <person name="Yun Q."/>
            <person name="Hollingsworth P."/>
            <person name="Dao Z."/>
            <person name="Luo G."/>
            <person name="Guo H."/>
            <person name="Ma Y."/>
            <person name="Sun W."/>
        </authorList>
    </citation>
    <scope>NUCLEOTIDE SEQUENCE [LARGE SCALE GENOMIC DNA]</scope>
    <source>
        <strain evidence="7">cv. Malutang</strain>
    </source>
</reference>
<dbReference type="Gene3D" id="2.170.150.80">
    <property type="entry name" value="NAC domain"/>
    <property type="match status" value="1"/>
</dbReference>
<evidence type="ECO:0000256" key="4">
    <source>
        <dbReference type="ARBA" id="ARBA00023242"/>
    </source>
</evidence>
<sequence length="224" mass="25500">MATELQLPPGFRFHPTDEELVMHYLCRKCLSQPIAVPIIAEIDLYKFDPWELPDKIYLVNVWQLDDWVLCRIYNKKGSIEKQNQAAAAAAAAAAANRKEADMSEFEDKKPDIMTTTGLDNTSAMPPNPAATGAVSDYVYFDTSDSVPKLHTDSSCSEHVVSPEFTCEVQSEPKWKPWEIQNTIGFPYNYMDSTMDLSFNSQFQSNNQMSPLQDMFMYLQNQKPF</sequence>
<accession>A0A5C7H9Y6</accession>
<dbReference type="EMBL" id="VAHF01000010">
    <property type="protein sequence ID" value="TXG53006.1"/>
    <property type="molecule type" value="Genomic_DNA"/>
</dbReference>
<dbReference type="Proteomes" id="UP000323000">
    <property type="component" value="Chromosome 10"/>
</dbReference>
<dbReference type="PROSITE" id="PS51005">
    <property type="entry name" value="NAC"/>
    <property type="match status" value="1"/>
</dbReference>
<comment type="caution">
    <text evidence="6">The sequence shown here is derived from an EMBL/GenBank/DDBJ whole genome shotgun (WGS) entry which is preliminary data.</text>
</comment>
<gene>
    <name evidence="6" type="ORF">EZV62_022175</name>
</gene>
<name>A0A5C7H9Y6_9ROSI</name>
<proteinExistence type="predicted"/>
<protein>
    <recommendedName>
        <fullName evidence="5">NAC domain-containing protein</fullName>
    </recommendedName>
</protein>
<keyword evidence="1" id="KW-0805">Transcription regulation</keyword>
<dbReference type="Pfam" id="PF02365">
    <property type="entry name" value="NAM"/>
    <property type="match status" value="1"/>
</dbReference>
<organism evidence="6 7">
    <name type="scientific">Acer yangbiense</name>
    <dbReference type="NCBI Taxonomy" id="1000413"/>
    <lineage>
        <taxon>Eukaryota</taxon>
        <taxon>Viridiplantae</taxon>
        <taxon>Streptophyta</taxon>
        <taxon>Embryophyta</taxon>
        <taxon>Tracheophyta</taxon>
        <taxon>Spermatophyta</taxon>
        <taxon>Magnoliopsida</taxon>
        <taxon>eudicotyledons</taxon>
        <taxon>Gunneridae</taxon>
        <taxon>Pentapetalae</taxon>
        <taxon>rosids</taxon>
        <taxon>malvids</taxon>
        <taxon>Sapindales</taxon>
        <taxon>Sapindaceae</taxon>
        <taxon>Hippocastanoideae</taxon>
        <taxon>Acereae</taxon>
        <taxon>Acer</taxon>
    </lineage>
</organism>
<keyword evidence="2" id="KW-0238">DNA-binding</keyword>
<dbReference type="InterPro" id="IPR036093">
    <property type="entry name" value="NAC_dom_sf"/>
</dbReference>
<evidence type="ECO:0000256" key="1">
    <source>
        <dbReference type="ARBA" id="ARBA00023015"/>
    </source>
</evidence>
<keyword evidence="3" id="KW-0804">Transcription</keyword>
<evidence type="ECO:0000313" key="7">
    <source>
        <dbReference type="Proteomes" id="UP000323000"/>
    </source>
</evidence>
<feature type="domain" description="NAC" evidence="5">
    <location>
        <begin position="7"/>
        <end position="171"/>
    </location>
</feature>
<dbReference type="SUPFAM" id="SSF101941">
    <property type="entry name" value="NAC domain"/>
    <property type="match status" value="1"/>
</dbReference>
<dbReference type="InterPro" id="IPR003441">
    <property type="entry name" value="NAC-dom"/>
</dbReference>
<evidence type="ECO:0000256" key="3">
    <source>
        <dbReference type="ARBA" id="ARBA00023163"/>
    </source>
</evidence>
<dbReference type="AlphaFoldDB" id="A0A5C7H9Y6"/>
<evidence type="ECO:0000259" key="5">
    <source>
        <dbReference type="PROSITE" id="PS51005"/>
    </source>
</evidence>
<dbReference type="PANTHER" id="PTHR31719:SF183">
    <property type="entry name" value="NAC DOMAIN-CONTAINING PROTEIN 2"/>
    <property type="match status" value="1"/>
</dbReference>
<evidence type="ECO:0000256" key="2">
    <source>
        <dbReference type="ARBA" id="ARBA00023125"/>
    </source>
</evidence>
<keyword evidence="7" id="KW-1185">Reference proteome</keyword>
<dbReference type="GO" id="GO:0006355">
    <property type="term" value="P:regulation of DNA-templated transcription"/>
    <property type="evidence" value="ECO:0007669"/>
    <property type="project" value="InterPro"/>
</dbReference>
<dbReference type="PANTHER" id="PTHR31719">
    <property type="entry name" value="NAC TRANSCRIPTION FACTOR 56"/>
    <property type="match status" value="1"/>
</dbReference>
<dbReference type="GO" id="GO:0003677">
    <property type="term" value="F:DNA binding"/>
    <property type="evidence" value="ECO:0007669"/>
    <property type="project" value="UniProtKB-KW"/>
</dbReference>
<dbReference type="OrthoDB" id="1921961at2759"/>